<dbReference type="Proteomes" id="UP000887565">
    <property type="component" value="Unplaced"/>
</dbReference>
<organism evidence="1 2">
    <name type="scientific">Romanomermis culicivorax</name>
    <name type="common">Nematode worm</name>
    <dbReference type="NCBI Taxonomy" id="13658"/>
    <lineage>
        <taxon>Eukaryota</taxon>
        <taxon>Metazoa</taxon>
        <taxon>Ecdysozoa</taxon>
        <taxon>Nematoda</taxon>
        <taxon>Enoplea</taxon>
        <taxon>Dorylaimia</taxon>
        <taxon>Mermithida</taxon>
        <taxon>Mermithoidea</taxon>
        <taxon>Mermithidae</taxon>
        <taxon>Romanomermis</taxon>
    </lineage>
</organism>
<proteinExistence type="predicted"/>
<dbReference type="AlphaFoldDB" id="A0A915HSJ9"/>
<name>A0A915HSJ9_ROMCU</name>
<sequence length="75" mass="8657">MWPRCENTDYGQLMQKNNSDITVSSNKRLLKRREVLFTSKTNGTIELSARNYAKYLILSGLSSQAIFPDWSDLIQ</sequence>
<evidence type="ECO:0000313" key="1">
    <source>
        <dbReference type="Proteomes" id="UP000887565"/>
    </source>
</evidence>
<dbReference type="WBParaSite" id="nRc.2.0.1.t04385-RA">
    <property type="protein sequence ID" value="nRc.2.0.1.t04385-RA"/>
    <property type="gene ID" value="nRc.2.0.1.g04385"/>
</dbReference>
<keyword evidence="1" id="KW-1185">Reference proteome</keyword>
<protein>
    <submittedName>
        <fullName evidence="2">Uncharacterized protein</fullName>
    </submittedName>
</protein>
<accession>A0A915HSJ9</accession>
<reference evidence="2" key="1">
    <citation type="submission" date="2022-11" db="UniProtKB">
        <authorList>
            <consortium name="WormBaseParasite"/>
        </authorList>
    </citation>
    <scope>IDENTIFICATION</scope>
</reference>
<evidence type="ECO:0000313" key="2">
    <source>
        <dbReference type="WBParaSite" id="nRc.2.0.1.t04385-RA"/>
    </source>
</evidence>